<dbReference type="RefSeq" id="WP_175476548.1">
    <property type="nucleotide sequence ID" value="NZ_FOBS01000023.1"/>
</dbReference>
<dbReference type="STRING" id="43775.SAMN04489760_12331"/>
<evidence type="ECO:0000313" key="2">
    <source>
        <dbReference type="EMBL" id="SEM57458.1"/>
    </source>
</evidence>
<protein>
    <recommendedName>
        <fullName evidence="4">Lipoprotein</fullName>
    </recommendedName>
</protein>
<feature type="signal peptide" evidence="1">
    <location>
        <begin position="1"/>
        <end position="18"/>
    </location>
</feature>
<feature type="chain" id="PRO_5011519830" description="Lipoprotein" evidence="1">
    <location>
        <begin position="19"/>
        <end position="267"/>
    </location>
</feature>
<reference evidence="2 3" key="1">
    <citation type="submission" date="2016-10" db="EMBL/GenBank/DDBJ databases">
        <authorList>
            <person name="de Groot N.N."/>
        </authorList>
    </citation>
    <scope>NUCLEOTIDE SEQUENCE [LARGE SCALE GENOMIC DNA]</scope>
    <source>
        <strain evidence="2 3">DSM 8423</strain>
    </source>
</reference>
<organism evidence="2 3">
    <name type="scientific">Syntrophus gentianae</name>
    <dbReference type="NCBI Taxonomy" id="43775"/>
    <lineage>
        <taxon>Bacteria</taxon>
        <taxon>Pseudomonadati</taxon>
        <taxon>Thermodesulfobacteriota</taxon>
        <taxon>Syntrophia</taxon>
        <taxon>Syntrophales</taxon>
        <taxon>Syntrophaceae</taxon>
        <taxon>Syntrophus</taxon>
    </lineage>
</organism>
<dbReference type="EMBL" id="FOBS01000023">
    <property type="protein sequence ID" value="SEM57458.1"/>
    <property type="molecule type" value="Genomic_DNA"/>
</dbReference>
<keyword evidence="1" id="KW-0732">Signal</keyword>
<gene>
    <name evidence="2" type="ORF">SAMN04489760_12331</name>
</gene>
<name>A0A1H7ZIU3_9BACT</name>
<evidence type="ECO:0008006" key="4">
    <source>
        <dbReference type="Google" id="ProtNLM"/>
    </source>
</evidence>
<keyword evidence="3" id="KW-1185">Reference proteome</keyword>
<evidence type="ECO:0000313" key="3">
    <source>
        <dbReference type="Proteomes" id="UP000198744"/>
    </source>
</evidence>
<evidence type="ECO:0000256" key="1">
    <source>
        <dbReference type="SAM" id="SignalP"/>
    </source>
</evidence>
<proteinExistence type="predicted"/>
<feature type="non-terminal residue" evidence="2">
    <location>
        <position position="267"/>
    </location>
</feature>
<dbReference type="Proteomes" id="UP000198744">
    <property type="component" value="Unassembled WGS sequence"/>
</dbReference>
<dbReference type="AlphaFoldDB" id="A0A1H7ZIU3"/>
<sequence length="267" mass="29869">MKSMLSIFRMATSMTCLVAFLLACVPCGTSPMDQSPDRGGYVGTLETYGPTVLVDGRTGINGESIREGMTVRTGENSSARIRYPDGGFCQLDENTDPWFGIRVDPLTKRDCVYIRIAIGQVFIDKNLHCYETPDVAGVLNSRANIKVLQNETDLAVFEGQAETYRPSGVVVKNRELAVFSQGYLTERPRRMSSAQIKNIPSWIYHYDFTGQMPAQGWCGIDGQVFQSFPQDCERRKGFFSYNEKEVRQRSQGQGWCCVDGRVIESSS</sequence>
<dbReference type="PROSITE" id="PS51257">
    <property type="entry name" value="PROKAR_LIPOPROTEIN"/>
    <property type="match status" value="1"/>
</dbReference>
<accession>A0A1H7ZIU3</accession>